<keyword evidence="4 12" id="KW-0863">Zinc-finger</keyword>
<evidence type="ECO:0000256" key="9">
    <source>
        <dbReference type="ARBA" id="ARBA00023163"/>
    </source>
</evidence>
<evidence type="ECO:0000256" key="5">
    <source>
        <dbReference type="ARBA" id="ARBA00022833"/>
    </source>
</evidence>
<comment type="subcellular location">
    <subcellularLocation>
        <location evidence="1 11 13">Nucleus</location>
    </subcellularLocation>
</comment>
<evidence type="ECO:0000256" key="6">
    <source>
        <dbReference type="ARBA" id="ARBA00023015"/>
    </source>
</evidence>
<dbReference type="GO" id="GO:0006355">
    <property type="term" value="P:regulation of DNA-templated transcription"/>
    <property type="evidence" value="ECO:0007669"/>
    <property type="project" value="UniProtKB-ARBA"/>
</dbReference>
<feature type="region of interest" description="Disordered" evidence="14">
    <location>
        <begin position="34"/>
        <end position="88"/>
    </location>
</feature>
<evidence type="ECO:0000256" key="2">
    <source>
        <dbReference type="ARBA" id="ARBA00007427"/>
    </source>
</evidence>
<proteinExistence type="inferred from homology"/>
<dbReference type="PROSITE" id="PS01359">
    <property type="entry name" value="ZF_PHD_1"/>
    <property type="match status" value="1"/>
</dbReference>
<feature type="compositionally biased region" description="Polar residues" evidence="14">
    <location>
        <begin position="65"/>
        <end position="80"/>
    </location>
</feature>
<accession>A0AAX6FRI6</accession>
<dbReference type="SMART" id="SM00249">
    <property type="entry name" value="PHD"/>
    <property type="match status" value="1"/>
</dbReference>
<dbReference type="PANTHER" id="PTHR12628">
    <property type="entry name" value="POLYCOMB-LIKE TRANSCRIPTION FACTOR"/>
    <property type="match status" value="1"/>
</dbReference>
<keyword evidence="5" id="KW-0862">Zinc</keyword>
<evidence type="ECO:0000256" key="11">
    <source>
        <dbReference type="PROSITE-ProRule" id="PRU00108"/>
    </source>
</evidence>
<dbReference type="Pfam" id="PF00628">
    <property type="entry name" value="PHD"/>
    <property type="match status" value="1"/>
</dbReference>
<gene>
    <name evidence="17" type="ORF">M6B38_404945</name>
</gene>
<feature type="region of interest" description="Disordered" evidence="14">
    <location>
        <begin position="557"/>
        <end position="581"/>
    </location>
</feature>
<evidence type="ECO:0000256" key="14">
    <source>
        <dbReference type="SAM" id="MobiDB-lite"/>
    </source>
</evidence>
<dbReference type="CDD" id="cd00086">
    <property type="entry name" value="homeodomain"/>
    <property type="match status" value="1"/>
</dbReference>
<evidence type="ECO:0000256" key="8">
    <source>
        <dbReference type="ARBA" id="ARBA00023155"/>
    </source>
</evidence>
<evidence type="ECO:0000256" key="3">
    <source>
        <dbReference type="ARBA" id="ARBA00022723"/>
    </source>
</evidence>
<dbReference type="InterPro" id="IPR011011">
    <property type="entry name" value="Znf_FYVE_PHD"/>
</dbReference>
<dbReference type="InterPro" id="IPR019786">
    <property type="entry name" value="Zinc_finger_PHD-type_CS"/>
</dbReference>
<feature type="compositionally biased region" description="Basic and acidic residues" evidence="14">
    <location>
        <begin position="559"/>
        <end position="568"/>
    </location>
</feature>
<dbReference type="InterPro" id="IPR001356">
    <property type="entry name" value="HD"/>
</dbReference>
<dbReference type="GO" id="GO:0003682">
    <property type="term" value="F:chromatin binding"/>
    <property type="evidence" value="ECO:0007669"/>
    <property type="project" value="TreeGrafter"/>
</dbReference>
<organism evidence="17 18">
    <name type="scientific">Iris pallida</name>
    <name type="common">Sweet iris</name>
    <dbReference type="NCBI Taxonomy" id="29817"/>
    <lineage>
        <taxon>Eukaryota</taxon>
        <taxon>Viridiplantae</taxon>
        <taxon>Streptophyta</taxon>
        <taxon>Embryophyta</taxon>
        <taxon>Tracheophyta</taxon>
        <taxon>Spermatophyta</taxon>
        <taxon>Magnoliopsida</taxon>
        <taxon>Liliopsida</taxon>
        <taxon>Asparagales</taxon>
        <taxon>Iridaceae</taxon>
        <taxon>Iridoideae</taxon>
        <taxon>Irideae</taxon>
        <taxon>Iris</taxon>
    </lineage>
</organism>
<evidence type="ECO:0000256" key="1">
    <source>
        <dbReference type="ARBA" id="ARBA00004123"/>
    </source>
</evidence>
<keyword evidence="3" id="KW-0479">Metal-binding</keyword>
<dbReference type="GO" id="GO:0045814">
    <property type="term" value="P:negative regulation of gene expression, epigenetic"/>
    <property type="evidence" value="ECO:0007669"/>
    <property type="project" value="TreeGrafter"/>
</dbReference>
<dbReference type="Gene3D" id="3.30.40.10">
    <property type="entry name" value="Zinc/RING finger domain, C3HC4 (zinc finger)"/>
    <property type="match status" value="1"/>
</dbReference>
<dbReference type="PANTHER" id="PTHR12628:SF10">
    <property type="entry name" value="HOMEOBOX DOMAIN-CONTAINING PROTEIN"/>
    <property type="match status" value="1"/>
</dbReference>
<evidence type="ECO:0000256" key="10">
    <source>
        <dbReference type="ARBA" id="ARBA00023242"/>
    </source>
</evidence>
<feature type="DNA-binding region" description="Homeobox" evidence="11">
    <location>
        <begin position="442"/>
        <end position="501"/>
    </location>
</feature>
<keyword evidence="9" id="KW-0804">Transcription</keyword>
<feature type="region of interest" description="Disordered" evidence="14">
    <location>
        <begin position="296"/>
        <end position="335"/>
    </location>
</feature>
<dbReference type="SMART" id="SM00389">
    <property type="entry name" value="HOX"/>
    <property type="match status" value="1"/>
</dbReference>
<name>A0AAX6FRI6_IRIPA</name>
<dbReference type="PROSITE" id="PS50016">
    <property type="entry name" value="ZF_PHD_2"/>
    <property type="match status" value="1"/>
</dbReference>
<dbReference type="PROSITE" id="PS50071">
    <property type="entry name" value="HOMEOBOX_2"/>
    <property type="match status" value="1"/>
</dbReference>
<dbReference type="Proteomes" id="UP001140949">
    <property type="component" value="Unassembled WGS sequence"/>
</dbReference>
<feature type="domain" description="Homeobox" evidence="16">
    <location>
        <begin position="440"/>
        <end position="500"/>
    </location>
</feature>
<dbReference type="CDD" id="cd15504">
    <property type="entry name" value="PHD_PRHA_like"/>
    <property type="match status" value="1"/>
</dbReference>
<comment type="similarity">
    <text evidence="2">Belongs to the PHD-associated homeobox family.</text>
</comment>
<dbReference type="InterPro" id="IPR009057">
    <property type="entry name" value="Homeodomain-like_sf"/>
</dbReference>
<keyword evidence="10 11" id="KW-0539">Nucleus</keyword>
<feature type="compositionally biased region" description="Basic residues" evidence="14">
    <location>
        <begin position="39"/>
        <end position="56"/>
    </location>
</feature>
<dbReference type="SUPFAM" id="SSF46689">
    <property type="entry name" value="Homeodomain-like"/>
    <property type="match status" value="1"/>
</dbReference>
<dbReference type="GO" id="GO:0008270">
    <property type="term" value="F:zinc ion binding"/>
    <property type="evidence" value="ECO:0007669"/>
    <property type="project" value="UniProtKB-KW"/>
</dbReference>
<feature type="domain" description="PHD-type" evidence="15">
    <location>
        <begin position="213"/>
        <end position="268"/>
    </location>
</feature>
<dbReference type="InterPro" id="IPR001965">
    <property type="entry name" value="Znf_PHD"/>
</dbReference>
<keyword evidence="6" id="KW-0805">Transcription regulation</keyword>
<reference evidence="17" key="2">
    <citation type="submission" date="2023-04" db="EMBL/GenBank/DDBJ databases">
        <authorList>
            <person name="Bruccoleri R.E."/>
            <person name="Oakeley E.J."/>
            <person name="Faust A.-M."/>
            <person name="Dessus-Babus S."/>
            <person name="Altorfer M."/>
            <person name="Burckhardt D."/>
            <person name="Oertli M."/>
            <person name="Naumann U."/>
            <person name="Petersen F."/>
            <person name="Wong J."/>
        </authorList>
    </citation>
    <scope>NUCLEOTIDE SEQUENCE</scope>
    <source>
        <strain evidence="17">GSM-AAB239-AS_SAM_17_03QT</strain>
        <tissue evidence="17">Leaf</tissue>
    </source>
</reference>
<sequence>MWATGKSLLSYTSKNSFLKEINSKLISSLNKKTIQKVSTNRRRSIKPQSRMKKIGTKKNTVDAFQKTSGRSSTKCQSSPESMGKKPSALHHRENMMHKCGDGVVRRRDRRKIRKGKKNNIVRDEASRLQGRARNLLIKMKLEQNLIDAYSGEGWKGQSKEKLKPVKELQRAEKQILRCKLGIRDTIRQLHLLSSEGHIEDSVVHPDGSVFHEHIFCAKCKLQEAFPDNDIVLCDGTCNCGFHQKCLDPPLEKIPPGDQGWLCKFCECKMEILEAINAHIGTSFTVNSSWEEIFEEATTVPDTENTPNPEEWPSEDSEDEDYCPDKTEHSNSKTGIEEIVSDDASSSSSLFCSSIDVSIDSGEASDCEITNYRRQRRDVDYKKLYDEMFGKELNDSEQQSEDEDWGPRRRKRRRDTDVGSNVADSENMVRSSNMVLNENISHDRRTLFRIPRSAVERLRQVFTENELPSRAVKENLSNQLGISAEKVGKWFKNARYAALKMRKAEMTNQPQTNDVAERLRMNTREHGSDGDGVEPMDMSYFLPLSSIVRVPQKLRRIHQKKDSRSVDHLRKAHKGSANGLISDKIKNAKNHFASKSCKISSSNELNSPHRKVSTWLKDPVHLKMKRSGLARKSPLGKASYVKGTTPAQVDVVTKNEQLYLHEVERLSSLQDRLQKLKKVLLTCNDGHVPNNIYREAYVMYVPVAEVKEKSSINLITSKLSGEAKQRI</sequence>
<evidence type="ECO:0000259" key="16">
    <source>
        <dbReference type="PROSITE" id="PS50071"/>
    </source>
</evidence>
<dbReference type="Gene3D" id="1.10.10.60">
    <property type="entry name" value="Homeodomain-like"/>
    <property type="match status" value="1"/>
</dbReference>
<dbReference type="InterPro" id="IPR013083">
    <property type="entry name" value="Znf_RING/FYVE/PHD"/>
</dbReference>
<dbReference type="GO" id="GO:0043565">
    <property type="term" value="F:sequence-specific DNA binding"/>
    <property type="evidence" value="ECO:0007669"/>
    <property type="project" value="UniProtKB-ARBA"/>
</dbReference>
<comment type="caution">
    <text evidence="17">The sequence shown here is derived from an EMBL/GenBank/DDBJ whole genome shotgun (WGS) entry which is preliminary data.</text>
</comment>
<dbReference type="FunFam" id="3.30.40.10:FF:000270">
    <property type="entry name" value="pathogenesis-related homeodomain protein-like"/>
    <property type="match status" value="1"/>
</dbReference>
<feature type="compositionally biased region" description="Polar residues" evidence="14">
    <location>
        <begin position="417"/>
        <end position="426"/>
    </location>
</feature>
<dbReference type="EMBL" id="JANAVB010026796">
    <property type="protein sequence ID" value="KAJ6819012.1"/>
    <property type="molecule type" value="Genomic_DNA"/>
</dbReference>
<evidence type="ECO:0000256" key="12">
    <source>
        <dbReference type="PROSITE-ProRule" id="PRU00146"/>
    </source>
</evidence>
<evidence type="ECO:0000256" key="13">
    <source>
        <dbReference type="RuleBase" id="RU000682"/>
    </source>
</evidence>
<evidence type="ECO:0000259" key="15">
    <source>
        <dbReference type="PROSITE" id="PS50016"/>
    </source>
</evidence>
<keyword evidence="18" id="KW-1185">Reference proteome</keyword>
<keyword evidence="8 11" id="KW-0371">Homeobox</keyword>
<dbReference type="Pfam" id="PF00046">
    <property type="entry name" value="Homeodomain"/>
    <property type="match status" value="1"/>
</dbReference>
<protein>
    <submittedName>
        <fullName evidence="17">Pathogenesis-related homeodomain protein isoform X1</fullName>
    </submittedName>
</protein>
<feature type="compositionally biased region" description="Acidic residues" evidence="14">
    <location>
        <begin position="311"/>
        <end position="321"/>
    </location>
</feature>
<dbReference type="SUPFAM" id="SSF57903">
    <property type="entry name" value="FYVE/PHD zinc finger"/>
    <property type="match status" value="1"/>
</dbReference>
<dbReference type="InterPro" id="IPR019787">
    <property type="entry name" value="Znf_PHD-finger"/>
</dbReference>
<dbReference type="InterPro" id="IPR045876">
    <property type="entry name" value="PRHA-like_PHD-finger"/>
</dbReference>
<dbReference type="AlphaFoldDB" id="A0AAX6FRI6"/>
<feature type="region of interest" description="Disordered" evidence="14">
    <location>
        <begin position="391"/>
        <end position="426"/>
    </location>
</feature>
<evidence type="ECO:0000256" key="7">
    <source>
        <dbReference type="ARBA" id="ARBA00023125"/>
    </source>
</evidence>
<evidence type="ECO:0000313" key="17">
    <source>
        <dbReference type="EMBL" id="KAJ6819012.1"/>
    </source>
</evidence>
<evidence type="ECO:0000256" key="4">
    <source>
        <dbReference type="ARBA" id="ARBA00022771"/>
    </source>
</evidence>
<dbReference type="GO" id="GO:0010557">
    <property type="term" value="P:positive regulation of macromolecule biosynthetic process"/>
    <property type="evidence" value="ECO:0007669"/>
    <property type="project" value="UniProtKB-ARBA"/>
</dbReference>
<keyword evidence="7 11" id="KW-0238">DNA-binding</keyword>
<reference evidence="17" key="1">
    <citation type="journal article" date="2023" name="GigaByte">
        <title>Genome assembly of the bearded iris, Iris pallida Lam.</title>
        <authorList>
            <person name="Bruccoleri R.E."/>
            <person name="Oakeley E.J."/>
            <person name="Faust A.M.E."/>
            <person name="Altorfer M."/>
            <person name="Dessus-Babus S."/>
            <person name="Burckhardt D."/>
            <person name="Oertli M."/>
            <person name="Naumann U."/>
            <person name="Petersen F."/>
            <person name="Wong J."/>
        </authorList>
    </citation>
    <scope>NUCLEOTIDE SEQUENCE</scope>
    <source>
        <strain evidence="17">GSM-AAB239-AS_SAM_17_03QT</strain>
    </source>
</reference>
<evidence type="ECO:0000313" key="18">
    <source>
        <dbReference type="Proteomes" id="UP001140949"/>
    </source>
</evidence>
<dbReference type="GO" id="GO:0005634">
    <property type="term" value="C:nucleus"/>
    <property type="evidence" value="ECO:0007669"/>
    <property type="project" value="UniProtKB-SubCell"/>
</dbReference>